<evidence type="ECO:0000256" key="4">
    <source>
        <dbReference type="ARBA" id="ARBA00022771"/>
    </source>
</evidence>
<dbReference type="Pfam" id="PF13894">
    <property type="entry name" value="zf-C2H2_4"/>
    <property type="match status" value="1"/>
</dbReference>
<dbReference type="GO" id="GO:0008270">
    <property type="term" value="F:zinc ion binding"/>
    <property type="evidence" value="ECO:0007669"/>
    <property type="project" value="UniProtKB-KW"/>
</dbReference>
<feature type="domain" description="C2H2-type" evidence="12">
    <location>
        <begin position="105"/>
        <end position="132"/>
    </location>
</feature>
<feature type="domain" description="C2H2-type" evidence="12">
    <location>
        <begin position="276"/>
        <end position="304"/>
    </location>
</feature>
<dbReference type="Gene3D" id="3.30.160.60">
    <property type="entry name" value="Classic Zinc Finger"/>
    <property type="match status" value="5"/>
</dbReference>
<dbReference type="SMART" id="SM00355">
    <property type="entry name" value="ZnF_C2H2"/>
    <property type="match status" value="9"/>
</dbReference>
<organism evidence="13 14">
    <name type="scientific">Saccharomycodes ludwigii</name>
    <dbReference type="NCBI Taxonomy" id="36035"/>
    <lineage>
        <taxon>Eukaryota</taxon>
        <taxon>Fungi</taxon>
        <taxon>Dikarya</taxon>
        <taxon>Ascomycota</taxon>
        <taxon>Saccharomycotina</taxon>
        <taxon>Saccharomycetes</taxon>
        <taxon>Saccharomycodales</taxon>
        <taxon>Saccharomycodaceae</taxon>
        <taxon>Saccharomycodes</taxon>
    </lineage>
</organism>
<keyword evidence="5" id="KW-0862">Zinc</keyword>
<evidence type="ECO:0000313" key="14">
    <source>
        <dbReference type="Proteomes" id="UP000262825"/>
    </source>
</evidence>
<keyword evidence="4 11" id="KW-0863">Zinc-finger</keyword>
<keyword evidence="3" id="KW-0677">Repeat</keyword>
<protein>
    <recommendedName>
        <fullName evidence="10">Transcription factor IIIA</fullName>
    </recommendedName>
</protein>
<dbReference type="PANTHER" id="PTHR24388:SF54">
    <property type="entry name" value="PROTEIN ESCARGOT"/>
    <property type="match status" value="1"/>
</dbReference>
<feature type="domain" description="C2H2-type" evidence="12">
    <location>
        <begin position="186"/>
        <end position="213"/>
    </location>
</feature>
<dbReference type="InterPro" id="IPR050527">
    <property type="entry name" value="Snail/Krueppel_Znf"/>
</dbReference>
<dbReference type="SUPFAM" id="SSF57667">
    <property type="entry name" value="beta-beta-alpha zinc fingers"/>
    <property type="match status" value="5"/>
</dbReference>
<dbReference type="GO" id="GO:0000981">
    <property type="term" value="F:DNA-binding transcription factor activity, RNA polymerase II-specific"/>
    <property type="evidence" value="ECO:0007669"/>
    <property type="project" value="TreeGrafter"/>
</dbReference>
<gene>
    <name evidence="13" type="ORF">SCODWIG_01254</name>
</gene>
<keyword evidence="6" id="KW-0805">Transcription regulation</keyword>
<evidence type="ECO:0000256" key="6">
    <source>
        <dbReference type="ARBA" id="ARBA00023015"/>
    </source>
</evidence>
<dbReference type="GO" id="GO:0000978">
    <property type="term" value="F:RNA polymerase II cis-regulatory region sequence-specific DNA binding"/>
    <property type="evidence" value="ECO:0007669"/>
    <property type="project" value="TreeGrafter"/>
</dbReference>
<keyword evidence="7" id="KW-0238">DNA-binding</keyword>
<evidence type="ECO:0000256" key="1">
    <source>
        <dbReference type="ARBA" id="ARBA00004123"/>
    </source>
</evidence>
<evidence type="ECO:0000256" key="10">
    <source>
        <dbReference type="ARBA" id="ARBA00040434"/>
    </source>
</evidence>
<keyword evidence="14" id="KW-1185">Reference proteome</keyword>
<keyword evidence="9" id="KW-0539">Nucleus</keyword>
<proteinExistence type="predicted"/>
<evidence type="ECO:0000256" key="7">
    <source>
        <dbReference type="ARBA" id="ARBA00023125"/>
    </source>
</evidence>
<dbReference type="InterPro" id="IPR013087">
    <property type="entry name" value="Znf_C2H2_type"/>
</dbReference>
<dbReference type="AlphaFoldDB" id="A0A376B493"/>
<name>A0A376B493_9ASCO</name>
<feature type="domain" description="C2H2-type" evidence="12">
    <location>
        <begin position="245"/>
        <end position="267"/>
    </location>
</feature>
<feature type="domain" description="C2H2-type" evidence="12">
    <location>
        <begin position="74"/>
        <end position="104"/>
    </location>
</feature>
<dbReference type="GO" id="GO:0005634">
    <property type="term" value="C:nucleus"/>
    <property type="evidence" value="ECO:0007669"/>
    <property type="project" value="UniProtKB-SubCell"/>
</dbReference>
<dbReference type="PROSITE" id="PS00028">
    <property type="entry name" value="ZINC_FINGER_C2H2_1"/>
    <property type="match status" value="8"/>
</dbReference>
<dbReference type="PROSITE" id="PS50157">
    <property type="entry name" value="ZINC_FINGER_C2H2_2"/>
    <property type="match status" value="8"/>
</dbReference>
<dbReference type="Pfam" id="PF12874">
    <property type="entry name" value="zf-met"/>
    <property type="match status" value="1"/>
</dbReference>
<dbReference type="VEuPathDB" id="FungiDB:SCODWIG_01254"/>
<evidence type="ECO:0000256" key="9">
    <source>
        <dbReference type="ARBA" id="ARBA00023242"/>
    </source>
</evidence>
<accession>A0A376B493</accession>
<keyword evidence="8" id="KW-0804">Transcription</keyword>
<evidence type="ECO:0000256" key="2">
    <source>
        <dbReference type="ARBA" id="ARBA00022723"/>
    </source>
</evidence>
<keyword evidence="2" id="KW-0479">Metal-binding</keyword>
<dbReference type="Pfam" id="PF00096">
    <property type="entry name" value="zf-C2H2"/>
    <property type="match status" value="5"/>
</dbReference>
<sequence length="427" mass="49773">MSAFPTYPSNTTNLSLNKENLELFDKENEGNKSSSATTPPSTILSSLTKQLRECDRTSAVTARTATSSKRIKTYYCHYEGCNKVFTRPCQLTEHQQIVHHEVRQFVCPECGNSYTRKHHLERHLVSHTGETPFHCSICNKGVVTRQQLKRHEITHTKSFICEICGESFYKHPQLRSHRMRVHEKKLTCQICGKNFQRPYRLNNHMDKHHNPNMEDKYRCNMISCTKSFPTWTSLQLHIKNDHPKFKCAICGKYCIGEKGLQMHMTVHDESMVIRSWKCMLCVKDFAKKNDLLNHLNLVHSTDGDALRYKEQELSKETNMLSNKPNIEVEKKQNDKKKPTLKTALRTNDLDSIRSEINLKNHIKDGKSTLSLLLHSVGKKYNCIYSGCYRKFKTKERFDRHIEKHKIHELKLKELELVESQLSPKQGE</sequence>
<feature type="domain" description="C2H2-type" evidence="12">
    <location>
        <begin position="159"/>
        <end position="187"/>
    </location>
</feature>
<dbReference type="PANTHER" id="PTHR24388">
    <property type="entry name" value="ZINC FINGER PROTEIN"/>
    <property type="match status" value="1"/>
</dbReference>
<evidence type="ECO:0000259" key="12">
    <source>
        <dbReference type="PROSITE" id="PS50157"/>
    </source>
</evidence>
<evidence type="ECO:0000256" key="8">
    <source>
        <dbReference type="ARBA" id="ARBA00023163"/>
    </source>
</evidence>
<dbReference type="EMBL" id="UFAJ01000151">
    <property type="protein sequence ID" value="SSD59493.1"/>
    <property type="molecule type" value="Genomic_DNA"/>
</dbReference>
<reference evidence="14" key="1">
    <citation type="submission" date="2018-06" db="EMBL/GenBank/DDBJ databases">
        <authorList>
            <person name="Guldener U."/>
        </authorList>
    </citation>
    <scope>NUCLEOTIDE SEQUENCE [LARGE SCALE GENOMIC DNA]</scope>
    <source>
        <strain evidence="14">UTAD17</strain>
    </source>
</reference>
<dbReference type="InterPro" id="IPR036236">
    <property type="entry name" value="Znf_C2H2_sf"/>
</dbReference>
<comment type="subcellular location">
    <subcellularLocation>
        <location evidence="1">Nucleus</location>
    </subcellularLocation>
</comment>
<dbReference type="OrthoDB" id="4748970at2759"/>
<evidence type="ECO:0000256" key="3">
    <source>
        <dbReference type="ARBA" id="ARBA00022737"/>
    </source>
</evidence>
<dbReference type="FunFam" id="3.30.160.60:FF:000145">
    <property type="entry name" value="Zinc finger protein 574"/>
    <property type="match status" value="1"/>
</dbReference>
<evidence type="ECO:0000256" key="11">
    <source>
        <dbReference type="PROSITE-ProRule" id="PRU00042"/>
    </source>
</evidence>
<dbReference type="FunFam" id="3.30.160.60:FF:002391">
    <property type="entry name" value="Transcription factor IIIA"/>
    <property type="match status" value="1"/>
</dbReference>
<feature type="domain" description="C2H2-type" evidence="12">
    <location>
        <begin position="217"/>
        <end position="247"/>
    </location>
</feature>
<dbReference type="Proteomes" id="UP000262825">
    <property type="component" value="Unassembled WGS sequence"/>
</dbReference>
<feature type="domain" description="C2H2-type" evidence="12">
    <location>
        <begin position="133"/>
        <end position="156"/>
    </location>
</feature>
<evidence type="ECO:0000313" key="13">
    <source>
        <dbReference type="EMBL" id="SSD59493.1"/>
    </source>
</evidence>
<evidence type="ECO:0000256" key="5">
    <source>
        <dbReference type="ARBA" id="ARBA00022833"/>
    </source>
</evidence>